<organism evidence="4 5">
    <name type="scientific">Dethiosulfatarculus sandiegensis</name>
    <dbReference type="NCBI Taxonomy" id="1429043"/>
    <lineage>
        <taxon>Bacteria</taxon>
        <taxon>Pseudomonadati</taxon>
        <taxon>Thermodesulfobacteriota</taxon>
        <taxon>Desulfarculia</taxon>
        <taxon>Desulfarculales</taxon>
        <taxon>Desulfarculaceae</taxon>
        <taxon>Dethiosulfatarculus</taxon>
    </lineage>
</organism>
<dbReference type="RefSeq" id="WP_044350191.1">
    <property type="nucleotide sequence ID" value="NZ_AZAC01000023.1"/>
</dbReference>
<evidence type="ECO:0000256" key="1">
    <source>
        <dbReference type="ARBA" id="ARBA00009766"/>
    </source>
</evidence>
<dbReference type="GO" id="GO:0009289">
    <property type="term" value="C:pilus"/>
    <property type="evidence" value="ECO:0007669"/>
    <property type="project" value="InterPro"/>
</dbReference>
<dbReference type="Proteomes" id="UP000032233">
    <property type="component" value="Unassembled WGS sequence"/>
</dbReference>
<name>A0A0D2GD28_9BACT</name>
<dbReference type="OrthoDB" id="6153233at2"/>
<evidence type="ECO:0008006" key="6">
    <source>
        <dbReference type="Google" id="ProtNLM"/>
    </source>
</evidence>
<protein>
    <recommendedName>
        <fullName evidence="6">Curlin associated repeat-containing protein</fullName>
    </recommendedName>
</protein>
<comment type="caution">
    <text evidence="4">The sequence shown here is derived from an EMBL/GenBank/DDBJ whole genome shotgun (WGS) entry which is preliminary data.</text>
</comment>
<sequence>MKKLALWLILAALCLVCAPVAQAQPASGPVNLSWLESYIPGQGMGGLQVEQQGLGQVANLEQSGVGAVWGLIQQSGANNQAFYQRSMGPAYFQIRQDGSYHTAGLSQFSLGCLPNQAEISQTGSASWLSAGQTGWDNRLQVSQTGQGSEAEITQFGVGNLAVVDQYASGGQRNRAELRQRGLLLESFITQSGSGNVAGLAQFNNAVGCQAAISQDGDSLLAVINQMGLDNIAGIVQEGYGHQATINQGGYDNEAYISQFGSGPSQARINQFGHDNLAEVEAHAGGALPSVTQLGSDSHISMVRDSSGVTVITVHP</sequence>
<evidence type="ECO:0000256" key="3">
    <source>
        <dbReference type="SAM" id="SignalP"/>
    </source>
</evidence>
<dbReference type="Pfam" id="PF07012">
    <property type="entry name" value="Curlin_rpt"/>
    <property type="match status" value="2"/>
</dbReference>
<dbReference type="InterPro" id="IPR009742">
    <property type="entry name" value="Curlin_rpt"/>
</dbReference>
<reference evidence="4 5" key="1">
    <citation type="submission" date="2013-11" db="EMBL/GenBank/DDBJ databases">
        <title>Metagenomic analysis of a methanogenic consortium involved in long chain n-alkane degradation.</title>
        <authorList>
            <person name="Davidova I.A."/>
            <person name="Callaghan A.V."/>
            <person name="Wawrik B."/>
            <person name="Pruitt S."/>
            <person name="Marks C."/>
            <person name="Duncan K.E."/>
            <person name="Suflita J.M."/>
        </authorList>
    </citation>
    <scope>NUCLEOTIDE SEQUENCE [LARGE SCALE GENOMIC DNA]</scope>
    <source>
        <strain evidence="4 5">SPR</strain>
    </source>
</reference>
<comment type="similarity">
    <text evidence="1">Belongs to the CsgA/CsgB family.</text>
</comment>
<evidence type="ECO:0000313" key="4">
    <source>
        <dbReference type="EMBL" id="KIX12862.1"/>
    </source>
</evidence>
<feature type="chain" id="PRO_5002253755" description="Curlin associated repeat-containing protein" evidence="3">
    <location>
        <begin position="24"/>
        <end position="315"/>
    </location>
</feature>
<dbReference type="GO" id="GO:0007155">
    <property type="term" value="P:cell adhesion"/>
    <property type="evidence" value="ECO:0007669"/>
    <property type="project" value="InterPro"/>
</dbReference>
<gene>
    <name evidence="4" type="ORF">X474_17535</name>
</gene>
<dbReference type="InParanoid" id="A0A0D2GD28"/>
<evidence type="ECO:0000313" key="5">
    <source>
        <dbReference type="Proteomes" id="UP000032233"/>
    </source>
</evidence>
<accession>A0A0D2GD28</accession>
<dbReference type="STRING" id="1429043.X474_17535"/>
<keyword evidence="2 3" id="KW-0732">Signal</keyword>
<dbReference type="AlphaFoldDB" id="A0A0D2GD28"/>
<dbReference type="EMBL" id="AZAC01000023">
    <property type="protein sequence ID" value="KIX12862.1"/>
    <property type="molecule type" value="Genomic_DNA"/>
</dbReference>
<proteinExistence type="inferred from homology"/>
<feature type="signal peptide" evidence="3">
    <location>
        <begin position="1"/>
        <end position="23"/>
    </location>
</feature>
<keyword evidence="5" id="KW-1185">Reference proteome</keyword>
<evidence type="ECO:0000256" key="2">
    <source>
        <dbReference type="ARBA" id="ARBA00022729"/>
    </source>
</evidence>